<dbReference type="SUPFAM" id="SSF46785">
    <property type="entry name" value="Winged helix' DNA-binding domain"/>
    <property type="match status" value="1"/>
</dbReference>
<organism evidence="2 3">
    <name type="scientific">Microbacterium thalassium</name>
    <dbReference type="NCBI Taxonomy" id="362649"/>
    <lineage>
        <taxon>Bacteria</taxon>
        <taxon>Bacillati</taxon>
        <taxon>Actinomycetota</taxon>
        <taxon>Actinomycetes</taxon>
        <taxon>Micrococcales</taxon>
        <taxon>Microbacteriaceae</taxon>
        <taxon>Microbacterium</taxon>
    </lineage>
</organism>
<name>A0A7X0FP56_9MICO</name>
<evidence type="ECO:0000313" key="2">
    <source>
        <dbReference type="EMBL" id="MBB6390610.1"/>
    </source>
</evidence>
<gene>
    <name evidence="2" type="ORF">HD594_000923</name>
</gene>
<accession>A0A7X0FP56</accession>
<dbReference type="InterPro" id="IPR000835">
    <property type="entry name" value="HTH_MarR-typ"/>
</dbReference>
<evidence type="ECO:0000313" key="3">
    <source>
        <dbReference type="Proteomes" id="UP000537775"/>
    </source>
</evidence>
<dbReference type="Proteomes" id="UP000537775">
    <property type="component" value="Unassembled WGS sequence"/>
</dbReference>
<reference evidence="2 3" key="1">
    <citation type="submission" date="2020-08" db="EMBL/GenBank/DDBJ databases">
        <title>Sequencing the genomes of 1000 actinobacteria strains.</title>
        <authorList>
            <person name="Klenk H.-P."/>
        </authorList>
    </citation>
    <scope>NUCLEOTIDE SEQUENCE [LARGE SCALE GENOMIC DNA]</scope>
    <source>
        <strain evidence="2 3">DSM 12511</strain>
    </source>
</reference>
<evidence type="ECO:0000259" key="1">
    <source>
        <dbReference type="PROSITE" id="PS50995"/>
    </source>
</evidence>
<dbReference type="Gene3D" id="1.10.10.10">
    <property type="entry name" value="Winged helix-like DNA-binding domain superfamily/Winged helix DNA-binding domain"/>
    <property type="match status" value="1"/>
</dbReference>
<sequence>MPRARAIPAADRLTSSPLGDDLSFLLARANAMSVAEVNAALAEHGLKVRAFAVLAIVADDVRPSQRELADFLRLDPSQIVVLVDDLERRGLVERLPDPDDRRAKVVVATPAGERLAADARAAARAADDRTYAALTPAAREHLTGLLRRIAIDDVG</sequence>
<protein>
    <submittedName>
        <fullName evidence="2">DNA-binding MarR family transcriptional regulator</fullName>
    </submittedName>
</protein>
<feature type="domain" description="HTH marR-type" evidence="1">
    <location>
        <begin position="19"/>
        <end position="151"/>
    </location>
</feature>
<dbReference type="PROSITE" id="PS50995">
    <property type="entry name" value="HTH_MARR_2"/>
    <property type="match status" value="1"/>
</dbReference>
<keyword evidence="3" id="KW-1185">Reference proteome</keyword>
<dbReference type="EMBL" id="JACHML010000001">
    <property type="protein sequence ID" value="MBB6390610.1"/>
    <property type="molecule type" value="Genomic_DNA"/>
</dbReference>
<proteinExistence type="predicted"/>
<dbReference type="InterPro" id="IPR039422">
    <property type="entry name" value="MarR/SlyA-like"/>
</dbReference>
<dbReference type="PANTHER" id="PTHR33164:SF99">
    <property type="entry name" value="MARR FAMILY REGULATORY PROTEIN"/>
    <property type="match status" value="1"/>
</dbReference>
<dbReference type="InterPro" id="IPR036390">
    <property type="entry name" value="WH_DNA-bd_sf"/>
</dbReference>
<dbReference type="GO" id="GO:0003700">
    <property type="term" value="F:DNA-binding transcription factor activity"/>
    <property type="evidence" value="ECO:0007669"/>
    <property type="project" value="InterPro"/>
</dbReference>
<dbReference type="PANTHER" id="PTHR33164">
    <property type="entry name" value="TRANSCRIPTIONAL REGULATOR, MARR FAMILY"/>
    <property type="match status" value="1"/>
</dbReference>
<dbReference type="PRINTS" id="PR00598">
    <property type="entry name" value="HTHMARR"/>
</dbReference>
<dbReference type="GO" id="GO:0003677">
    <property type="term" value="F:DNA binding"/>
    <property type="evidence" value="ECO:0007669"/>
    <property type="project" value="UniProtKB-KW"/>
</dbReference>
<dbReference type="RefSeq" id="WP_184749841.1">
    <property type="nucleotide sequence ID" value="NZ_BAAAJR010000003.1"/>
</dbReference>
<dbReference type="Pfam" id="PF12802">
    <property type="entry name" value="MarR_2"/>
    <property type="match status" value="1"/>
</dbReference>
<dbReference type="AlphaFoldDB" id="A0A7X0FP56"/>
<dbReference type="GO" id="GO:0006950">
    <property type="term" value="P:response to stress"/>
    <property type="evidence" value="ECO:0007669"/>
    <property type="project" value="TreeGrafter"/>
</dbReference>
<dbReference type="InterPro" id="IPR036388">
    <property type="entry name" value="WH-like_DNA-bd_sf"/>
</dbReference>
<dbReference type="SMART" id="SM00347">
    <property type="entry name" value="HTH_MARR"/>
    <property type="match status" value="1"/>
</dbReference>
<comment type="caution">
    <text evidence="2">The sequence shown here is derived from an EMBL/GenBank/DDBJ whole genome shotgun (WGS) entry which is preliminary data.</text>
</comment>
<keyword evidence="2" id="KW-0238">DNA-binding</keyword>